<reference evidence="3" key="1">
    <citation type="journal article" date="2024" name="Int. J. Syst. Evol. Microbiol.">
        <title>Brooklawnia propionicigenes sp. nov., a facultatively anaerobic, propionate-producing bacterium isolated from a methanogenic reactor treating waste from cattle farms.</title>
        <authorList>
            <person name="Akita Y."/>
            <person name="Ueki A."/>
            <person name="Tonouchi A."/>
            <person name="Sugawara Y."/>
            <person name="Honma S."/>
            <person name="Kaku N."/>
            <person name="Ueki K."/>
        </authorList>
    </citation>
    <scope>NUCLEOTIDE SEQUENCE</scope>
    <source>
        <strain evidence="3">SH051</strain>
    </source>
</reference>
<dbReference type="SUPFAM" id="SSF53850">
    <property type="entry name" value="Periplasmic binding protein-like II"/>
    <property type="match status" value="1"/>
</dbReference>
<dbReference type="Pfam" id="PF04069">
    <property type="entry name" value="OpuAC"/>
    <property type="match status" value="1"/>
</dbReference>
<dbReference type="Gene3D" id="3.40.190.120">
    <property type="entry name" value="Osmoprotection protein (prox), domain 2"/>
    <property type="match status" value="1"/>
</dbReference>
<evidence type="ECO:0000313" key="3">
    <source>
        <dbReference type="EMBL" id="BEH01482.1"/>
    </source>
</evidence>
<name>A0AAN0MFE6_9ACTN</name>
<protein>
    <submittedName>
        <fullName evidence="3">ABC transporter substrate-binding protein</fullName>
    </submittedName>
</protein>
<keyword evidence="4" id="KW-1185">Reference proteome</keyword>
<evidence type="ECO:0000259" key="2">
    <source>
        <dbReference type="Pfam" id="PF04069"/>
    </source>
</evidence>
<accession>A0AAN0MFE6</accession>
<evidence type="ECO:0000313" key="4">
    <source>
        <dbReference type="Proteomes" id="UP001431656"/>
    </source>
</evidence>
<dbReference type="KEGG" id="broo:brsh051_07630"/>
<feature type="signal peptide" evidence="1">
    <location>
        <begin position="1"/>
        <end position="18"/>
    </location>
</feature>
<dbReference type="EMBL" id="AP028056">
    <property type="protein sequence ID" value="BEH01482.1"/>
    <property type="molecule type" value="Genomic_DNA"/>
</dbReference>
<organism evidence="3 4">
    <name type="scientific">Brooklawnia propionicigenes</name>
    <dbReference type="NCBI Taxonomy" id="3041175"/>
    <lineage>
        <taxon>Bacteria</taxon>
        <taxon>Bacillati</taxon>
        <taxon>Actinomycetota</taxon>
        <taxon>Actinomycetes</taxon>
        <taxon>Propionibacteriales</taxon>
        <taxon>Propionibacteriaceae</taxon>
        <taxon>Brooklawnia</taxon>
    </lineage>
</organism>
<gene>
    <name evidence="3" type="ORF">brsh051_07630</name>
</gene>
<dbReference type="RefSeq" id="WP_286267737.1">
    <property type="nucleotide sequence ID" value="NZ_AP028056.1"/>
</dbReference>
<dbReference type="CDD" id="cd13606">
    <property type="entry name" value="PBP2_ProX_like"/>
    <property type="match status" value="1"/>
</dbReference>
<keyword evidence="1" id="KW-0732">Signal</keyword>
<dbReference type="PROSITE" id="PS51257">
    <property type="entry name" value="PROKAR_LIPOPROTEIN"/>
    <property type="match status" value="1"/>
</dbReference>
<dbReference type="Proteomes" id="UP001431656">
    <property type="component" value="Chromosome"/>
</dbReference>
<feature type="chain" id="PRO_5042881962" evidence="1">
    <location>
        <begin position="19"/>
        <end position="302"/>
    </location>
</feature>
<dbReference type="InterPro" id="IPR007210">
    <property type="entry name" value="ABC_Gly_betaine_transp_sub-bd"/>
</dbReference>
<dbReference type="GO" id="GO:0043190">
    <property type="term" value="C:ATP-binding cassette (ABC) transporter complex"/>
    <property type="evidence" value="ECO:0007669"/>
    <property type="project" value="InterPro"/>
</dbReference>
<proteinExistence type="predicted"/>
<dbReference type="Gene3D" id="3.40.190.10">
    <property type="entry name" value="Periplasmic binding protein-like II"/>
    <property type="match status" value="1"/>
</dbReference>
<dbReference type="GO" id="GO:0022857">
    <property type="term" value="F:transmembrane transporter activity"/>
    <property type="evidence" value="ECO:0007669"/>
    <property type="project" value="InterPro"/>
</dbReference>
<evidence type="ECO:0000256" key="1">
    <source>
        <dbReference type="SAM" id="SignalP"/>
    </source>
</evidence>
<dbReference type="AlphaFoldDB" id="A0AAN0MFE6"/>
<sequence>MKKTPALLTAVLFAVTLAACGSQDPLSGSSDPGSPSGQAIVIGSQQYYSNEIIAELYAQALEADGYQVDRQYQIGQREVYLPELESGDIDLIPEYSGNLLQYLDSSSSASTGAEVLAALADALPAGLRALDAAEATDQDSYTVTRATAEQYGLSSIGDLTKLPQPVTVGANSEFATRPYGIPGLLSTYGVQATLTPIEDSGSALTVKALVDGTVQVADIYTASPAIAANDLVSLDDPESLILPQNVVPVASDTVDEPAVAIINKVTAQLGMTDLIALNQRSVDEELPSSKIASDWLTEKGLI</sequence>
<feature type="domain" description="ABC-type glycine betaine transport system substrate-binding" evidence="2">
    <location>
        <begin position="39"/>
        <end position="298"/>
    </location>
</feature>